<dbReference type="AlphaFoldDB" id="A0A4R3V7X8"/>
<feature type="compositionally biased region" description="Basic and acidic residues" evidence="1">
    <location>
        <begin position="30"/>
        <end position="54"/>
    </location>
</feature>
<feature type="region of interest" description="Disordered" evidence="1">
    <location>
        <begin position="1"/>
        <end position="66"/>
    </location>
</feature>
<reference evidence="2 3" key="1">
    <citation type="submission" date="2019-03" db="EMBL/GenBank/DDBJ databases">
        <title>Genomic Encyclopedia of Type Strains, Phase IV (KMG-IV): sequencing the most valuable type-strain genomes for metagenomic binning, comparative biology and taxonomic classification.</title>
        <authorList>
            <person name="Goeker M."/>
        </authorList>
    </citation>
    <scope>NUCLEOTIDE SEQUENCE [LARGE SCALE GENOMIC DNA]</scope>
    <source>
        <strain evidence="2 3">DSM 654</strain>
    </source>
</reference>
<proteinExistence type="predicted"/>
<dbReference type="Proteomes" id="UP000295110">
    <property type="component" value="Unassembled WGS sequence"/>
</dbReference>
<protein>
    <submittedName>
        <fullName evidence="2">Uncharacterized protein</fullName>
    </submittedName>
</protein>
<dbReference type="EMBL" id="SMBU01000006">
    <property type="protein sequence ID" value="TCV01196.1"/>
    <property type="molecule type" value="Genomic_DNA"/>
</dbReference>
<evidence type="ECO:0000256" key="1">
    <source>
        <dbReference type="SAM" id="MobiDB-lite"/>
    </source>
</evidence>
<accession>A0A4R3V7X8</accession>
<comment type="caution">
    <text evidence="2">The sequence shown here is derived from an EMBL/GenBank/DDBJ whole genome shotgun (WGS) entry which is preliminary data.</text>
</comment>
<evidence type="ECO:0000313" key="3">
    <source>
        <dbReference type="Proteomes" id="UP000295110"/>
    </source>
</evidence>
<keyword evidence="3" id="KW-1185">Reference proteome</keyword>
<sequence length="66" mass="6913">MLGRVAPAARGLATNGEHEARIDGAAGHASEPRLHDQRADAAERFPKLADEGRGKVNTARAVPLTS</sequence>
<gene>
    <name evidence="2" type="ORF">EV671_1006122</name>
</gene>
<evidence type="ECO:0000313" key="2">
    <source>
        <dbReference type="EMBL" id="TCV01196.1"/>
    </source>
</evidence>
<organism evidence="2 3">
    <name type="scientific">Roseateles saccharophilus</name>
    <name type="common">Pseudomonas saccharophila</name>
    <dbReference type="NCBI Taxonomy" id="304"/>
    <lineage>
        <taxon>Bacteria</taxon>
        <taxon>Pseudomonadati</taxon>
        <taxon>Pseudomonadota</taxon>
        <taxon>Betaproteobacteria</taxon>
        <taxon>Burkholderiales</taxon>
        <taxon>Sphaerotilaceae</taxon>
        <taxon>Roseateles</taxon>
    </lineage>
</organism>
<name>A0A4R3V7X8_ROSSA</name>